<reference evidence="1 2" key="1">
    <citation type="journal article" date="2011" name="Stand. Genomic Sci.">
        <title>High quality draft genome sequence of Segniliparus rugosus CDC 945(T)= (ATCC BAA-974(T)).</title>
        <authorList>
            <person name="Earl A.M."/>
            <person name="Desjardins C.A."/>
            <person name="Fitzgerald M.G."/>
            <person name="Arachchi H.M."/>
            <person name="Zeng Q."/>
            <person name="Mehta T."/>
            <person name="Griggs A."/>
            <person name="Birren B.W."/>
            <person name="Toney N.C."/>
            <person name="Carr J."/>
            <person name="Posey J."/>
            <person name="Butler W.R."/>
        </authorList>
    </citation>
    <scope>NUCLEOTIDE SEQUENCE [LARGE SCALE GENOMIC DNA]</scope>
    <source>
        <strain evidence="2">ATCC BAA-974 / DSM 45345 / CCUG 50838 / CIP 108380 / JCM 13579 / CDC 945</strain>
    </source>
</reference>
<comment type="caution">
    <text evidence="1">The sequence shown here is derived from an EMBL/GenBank/DDBJ whole genome shotgun (WGS) entry which is preliminary data.</text>
</comment>
<dbReference type="GO" id="GO:0003677">
    <property type="term" value="F:DNA binding"/>
    <property type="evidence" value="ECO:0007669"/>
    <property type="project" value="InterPro"/>
</dbReference>
<dbReference type="STRING" id="679197.HMPREF9336_03266"/>
<organism evidence="1 2">
    <name type="scientific">Segniliparus rugosus (strain ATCC BAA-974 / DSM 45345 / CCUG 50838 / CIP 108380 / JCM 13579 / CDC 945)</name>
    <dbReference type="NCBI Taxonomy" id="679197"/>
    <lineage>
        <taxon>Bacteria</taxon>
        <taxon>Bacillati</taxon>
        <taxon>Actinomycetota</taxon>
        <taxon>Actinomycetes</taxon>
        <taxon>Mycobacteriales</taxon>
        <taxon>Segniliparaceae</taxon>
        <taxon>Segniliparus</taxon>
    </lineage>
</organism>
<evidence type="ECO:0000313" key="2">
    <source>
        <dbReference type="Proteomes" id="UP000004816"/>
    </source>
</evidence>
<dbReference type="Gene3D" id="1.10.10.60">
    <property type="entry name" value="Homeodomain-like"/>
    <property type="match status" value="1"/>
</dbReference>
<dbReference type="SUPFAM" id="SSF46689">
    <property type="entry name" value="Homeodomain-like"/>
    <property type="match status" value="1"/>
</dbReference>
<dbReference type="GO" id="GO:0006313">
    <property type="term" value="P:DNA transposition"/>
    <property type="evidence" value="ECO:0007669"/>
    <property type="project" value="InterPro"/>
</dbReference>
<evidence type="ECO:0008006" key="3">
    <source>
        <dbReference type="Google" id="ProtNLM"/>
    </source>
</evidence>
<dbReference type="GO" id="GO:0004803">
    <property type="term" value="F:transposase activity"/>
    <property type="evidence" value="ECO:0007669"/>
    <property type="project" value="InterPro"/>
</dbReference>
<dbReference type="InterPro" id="IPR002514">
    <property type="entry name" value="Transposase_8"/>
</dbReference>
<dbReference type="OrthoDB" id="4469055at2"/>
<dbReference type="eggNOG" id="COG2963">
    <property type="taxonomic scope" value="Bacteria"/>
</dbReference>
<keyword evidence="2" id="KW-1185">Reference proteome</keyword>
<dbReference type="RefSeq" id="WP_007472134.1">
    <property type="nucleotide sequence ID" value="NZ_KI391953.1"/>
</dbReference>
<dbReference type="EMBL" id="ACZI02000001">
    <property type="protein sequence ID" value="EFV11932.1"/>
    <property type="molecule type" value="Genomic_DNA"/>
</dbReference>
<accession>E5XUU4</accession>
<dbReference type="HOGENOM" id="CLU_027402_33_0_11"/>
<name>E5XUU4_SEGRC</name>
<evidence type="ECO:0000313" key="1">
    <source>
        <dbReference type="EMBL" id="EFV11932.1"/>
    </source>
</evidence>
<dbReference type="Pfam" id="PF01527">
    <property type="entry name" value="HTH_Tnp_1"/>
    <property type="match status" value="1"/>
</dbReference>
<dbReference type="InterPro" id="IPR009057">
    <property type="entry name" value="Homeodomain-like_sf"/>
</dbReference>
<dbReference type="Proteomes" id="UP000004816">
    <property type="component" value="Unassembled WGS sequence"/>
</dbReference>
<dbReference type="AlphaFoldDB" id="E5XUU4"/>
<sequence>MNRSSYPPEIRTKVLNLVESGRKVSEVARDLGINQQTVYSWHRQARRLRNRVSPVNTPEAKTELGMAKRRIAQLEAELDIYRFAFGALHEAVPQRKNPAGRE</sequence>
<gene>
    <name evidence="1" type="ORF">HMPREF9336_03266</name>
</gene>
<protein>
    <recommendedName>
        <fullName evidence="3">Transposase</fullName>
    </recommendedName>
</protein>
<proteinExistence type="predicted"/>